<dbReference type="SUPFAM" id="SSF74853">
    <property type="entry name" value="Lamin A/C globular tail domain"/>
    <property type="match status" value="1"/>
</dbReference>
<protein>
    <submittedName>
        <fullName evidence="3">Lamin tail domain containing 1</fullName>
    </submittedName>
</protein>
<dbReference type="InterPro" id="IPR042840">
    <property type="entry name" value="LMNTD1"/>
</dbReference>
<name>A0A7J8FYP7_MOLMO</name>
<gene>
    <name evidence="3" type="ORF">HJG59_007752</name>
</gene>
<dbReference type="InterPro" id="IPR036415">
    <property type="entry name" value="Lamin_tail_dom_sf"/>
</dbReference>
<reference evidence="3 4" key="1">
    <citation type="journal article" date="2020" name="Nature">
        <title>Six reference-quality genomes reveal evolution of bat adaptations.</title>
        <authorList>
            <person name="Jebb D."/>
            <person name="Huang Z."/>
            <person name="Pippel M."/>
            <person name="Hughes G.M."/>
            <person name="Lavrichenko K."/>
            <person name="Devanna P."/>
            <person name="Winkler S."/>
            <person name="Jermiin L.S."/>
            <person name="Skirmuntt E.C."/>
            <person name="Katzourakis A."/>
            <person name="Burkitt-Gray L."/>
            <person name="Ray D.A."/>
            <person name="Sullivan K.A.M."/>
            <person name="Roscito J.G."/>
            <person name="Kirilenko B.M."/>
            <person name="Davalos L.M."/>
            <person name="Corthals A.P."/>
            <person name="Power M.L."/>
            <person name="Jones G."/>
            <person name="Ransome R.D."/>
            <person name="Dechmann D.K.N."/>
            <person name="Locatelli A.G."/>
            <person name="Puechmaille S.J."/>
            <person name="Fedrigo O."/>
            <person name="Jarvis E.D."/>
            <person name="Hiller M."/>
            <person name="Vernes S.C."/>
            <person name="Myers E.W."/>
            <person name="Teeling E.C."/>
        </authorList>
    </citation>
    <scope>NUCLEOTIDE SEQUENCE [LARGE SCALE GENOMIC DNA]</scope>
    <source>
        <strain evidence="3">MMolMol1</strain>
        <tissue evidence="3">Muscle</tissue>
    </source>
</reference>
<dbReference type="PANTHER" id="PTHR47012">
    <property type="entry name" value="LAMIN TAIL DOMAIN-CONTAINING PROTEIN 1"/>
    <property type="match status" value="1"/>
</dbReference>
<feature type="compositionally biased region" description="Basic and acidic residues" evidence="1">
    <location>
        <begin position="21"/>
        <end position="30"/>
    </location>
</feature>
<sequence>MKDLQVTQETSTALQSQVPEQEEKMEKQTQREDMHAHLSRIQQSLVHFFPKVIHSGRKVLPLSQSSSSEILLTHYLPCSQISGLSLSTTAPKSSKSTTVSHFQSESTEVNSFIGPNNKTPSFHDSEPAMIGDGEDYFLSLFGDSEKLNAQSSLTNKKWKPESMSDEDVGQDRSSAIGDIQIADVKDLFVNLINSSLHKELEIGNHILQQNMNGQTVSRYRFPPNITMQANCTVTVWAAASKAKHQPPSDFLWKEENKFSTNPNCTTILCKPNGEAIAWYTPIHWKQAWEKLDTDIELERCSIVSPTSQKHIFRWPKATTTSKEKHNQSVEDTSRFQMEPVLAFLKREKEVPPSLFPNHSPWCHSPNVPAHPYCPLIEPHITSLAECTLKSQPSLQPARSDPALVIIWKKMYCWDYIRYIYGK</sequence>
<feature type="domain" description="LTD" evidence="2">
    <location>
        <begin position="167"/>
        <end position="283"/>
    </location>
</feature>
<evidence type="ECO:0000313" key="3">
    <source>
        <dbReference type="EMBL" id="KAF6452776.1"/>
    </source>
</evidence>
<keyword evidence="4" id="KW-1185">Reference proteome</keyword>
<organism evidence="3 4">
    <name type="scientific">Molossus molossus</name>
    <name type="common">Pallas' mastiff bat</name>
    <name type="synonym">Vespertilio molossus</name>
    <dbReference type="NCBI Taxonomy" id="27622"/>
    <lineage>
        <taxon>Eukaryota</taxon>
        <taxon>Metazoa</taxon>
        <taxon>Chordata</taxon>
        <taxon>Craniata</taxon>
        <taxon>Vertebrata</taxon>
        <taxon>Euteleostomi</taxon>
        <taxon>Mammalia</taxon>
        <taxon>Eutheria</taxon>
        <taxon>Laurasiatheria</taxon>
        <taxon>Chiroptera</taxon>
        <taxon>Yangochiroptera</taxon>
        <taxon>Molossidae</taxon>
        <taxon>Molossus</taxon>
    </lineage>
</organism>
<dbReference type="InterPro" id="IPR001322">
    <property type="entry name" value="Lamin_tail_dom"/>
</dbReference>
<dbReference type="Pfam" id="PF00932">
    <property type="entry name" value="LTD"/>
    <property type="match status" value="1"/>
</dbReference>
<dbReference type="Proteomes" id="UP000550707">
    <property type="component" value="Unassembled WGS sequence"/>
</dbReference>
<accession>A0A7J8FYP7</accession>
<dbReference type="GO" id="GO:0005635">
    <property type="term" value="C:nuclear envelope"/>
    <property type="evidence" value="ECO:0007669"/>
    <property type="project" value="TreeGrafter"/>
</dbReference>
<feature type="region of interest" description="Disordered" evidence="1">
    <location>
        <begin position="1"/>
        <end position="30"/>
    </location>
</feature>
<evidence type="ECO:0000256" key="1">
    <source>
        <dbReference type="SAM" id="MobiDB-lite"/>
    </source>
</evidence>
<proteinExistence type="predicted"/>
<dbReference type="PROSITE" id="PS51841">
    <property type="entry name" value="LTD"/>
    <property type="match status" value="1"/>
</dbReference>
<dbReference type="PANTHER" id="PTHR47012:SF1">
    <property type="entry name" value="LAMIN TAIL DOMAIN-CONTAINING PROTEIN 1"/>
    <property type="match status" value="1"/>
</dbReference>
<dbReference type="AlphaFoldDB" id="A0A7J8FYP7"/>
<dbReference type="EMBL" id="JACASF010000010">
    <property type="protein sequence ID" value="KAF6452776.1"/>
    <property type="molecule type" value="Genomic_DNA"/>
</dbReference>
<evidence type="ECO:0000259" key="2">
    <source>
        <dbReference type="PROSITE" id="PS51841"/>
    </source>
</evidence>
<feature type="compositionally biased region" description="Polar residues" evidence="1">
    <location>
        <begin position="1"/>
        <end position="19"/>
    </location>
</feature>
<comment type="caution">
    <text evidence="3">The sequence shown here is derived from an EMBL/GenBank/DDBJ whole genome shotgun (WGS) entry which is preliminary data.</text>
</comment>
<evidence type="ECO:0000313" key="4">
    <source>
        <dbReference type="Proteomes" id="UP000550707"/>
    </source>
</evidence>
<dbReference type="Gene3D" id="2.60.40.1260">
    <property type="entry name" value="Lamin Tail domain"/>
    <property type="match status" value="1"/>
</dbReference>
<dbReference type="GO" id="GO:0005737">
    <property type="term" value="C:cytoplasm"/>
    <property type="evidence" value="ECO:0007669"/>
    <property type="project" value="TreeGrafter"/>
</dbReference>